<evidence type="ECO:0000256" key="3">
    <source>
        <dbReference type="ARBA" id="ARBA00023274"/>
    </source>
</evidence>
<dbReference type="InterPro" id="IPR002363">
    <property type="entry name" value="Ribosomal_uL10_CS_bac"/>
</dbReference>
<dbReference type="Proteomes" id="UP000824247">
    <property type="component" value="Unassembled WGS sequence"/>
</dbReference>
<evidence type="ECO:0000256" key="2">
    <source>
        <dbReference type="ARBA" id="ARBA00022980"/>
    </source>
</evidence>
<dbReference type="InterPro" id="IPR022973">
    <property type="entry name" value="Ribosomal_uL10_bac"/>
</dbReference>
<dbReference type="EMBL" id="JAHLFM010000024">
    <property type="protein sequence ID" value="MBU3830833.1"/>
    <property type="molecule type" value="Genomic_DNA"/>
</dbReference>
<dbReference type="Pfam" id="PF00466">
    <property type="entry name" value="Ribosomal_L10"/>
    <property type="match status" value="1"/>
</dbReference>
<evidence type="ECO:0000256" key="5">
    <source>
        <dbReference type="HAMAP-Rule" id="MF_00362"/>
    </source>
</evidence>
<dbReference type="PANTHER" id="PTHR11560">
    <property type="entry name" value="39S RIBOSOMAL PROTEIN L10, MITOCHONDRIAL"/>
    <property type="match status" value="1"/>
</dbReference>
<accession>A0A9E2KXE4</accession>
<dbReference type="GO" id="GO:0006412">
    <property type="term" value="P:translation"/>
    <property type="evidence" value="ECO:0007669"/>
    <property type="project" value="UniProtKB-UniRule"/>
</dbReference>
<gene>
    <name evidence="5 6" type="primary">rplJ</name>
    <name evidence="6" type="ORF">H9897_01635</name>
</gene>
<dbReference type="SUPFAM" id="SSF160369">
    <property type="entry name" value="Ribosomal protein L10-like"/>
    <property type="match status" value="1"/>
</dbReference>
<sequence length="163" mass="18033">MMGIQAIKAKEAQVQNIKEDLEKASSFIIFEYSGLSAKDITALRSELHKNNGKMYVLKNNILKRALSNANIEGFDYCLTGPNAIAISFGDEIAPFKSVNNVAKEFSVVKLKAGYIENTLADASKIQQLANIPSRNGLYSMFLSCLQSPIRNLMYAFKAVSEKK</sequence>
<evidence type="ECO:0000256" key="4">
    <source>
        <dbReference type="ARBA" id="ARBA00035202"/>
    </source>
</evidence>
<dbReference type="GO" id="GO:0070180">
    <property type="term" value="F:large ribosomal subunit rRNA binding"/>
    <property type="evidence" value="ECO:0007669"/>
    <property type="project" value="UniProtKB-UniRule"/>
</dbReference>
<evidence type="ECO:0000313" key="7">
    <source>
        <dbReference type="Proteomes" id="UP000824247"/>
    </source>
</evidence>
<proteinExistence type="inferred from homology"/>
<reference evidence="6" key="1">
    <citation type="journal article" date="2021" name="PeerJ">
        <title>Extensive microbial diversity within the chicken gut microbiome revealed by metagenomics and culture.</title>
        <authorList>
            <person name="Gilroy R."/>
            <person name="Ravi A."/>
            <person name="Getino M."/>
            <person name="Pursley I."/>
            <person name="Horton D.L."/>
            <person name="Alikhan N.F."/>
            <person name="Baker D."/>
            <person name="Gharbi K."/>
            <person name="Hall N."/>
            <person name="Watson M."/>
            <person name="Adriaenssens E.M."/>
            <person name="Foster-Nyarko E."/>
            <person name="Jarju S."/>
            <person name="Secka A."/>
            <person name="Antonio M."/>
            <person name="Oren A."/>
            <person name="Chaudhuri R.R."/>
            <person name="La Ragione R."/>
            <person name="Hildebrand F."/>
            <person name="Pallen M.J."/>
        </authorList>
    </citation>
    <scope>NUCLEOTIDE SEQUENCE</scope>
    <source>
        <strain evidence="6">A5-1222</strain>
    </source>
</reference>
<keyword evidence="5" id="KW-0694">RNA-binding</keyword>
<reference evidence="6" key="2">
    <citation type="submission" date="2021-04" db="EMBL/GenBank/DDBJ databases">
        <authorList>
            <person name="Gilroy R."/>
        </authorList>
    </citation>
    <scope>NUCLEOTIDE SEQUENCE</scope>
    <source>
        <strain evidence="6">A5-1222</strain>
    </source>
</reference>
<evidence type="ECO:0000256" key="1">
    <source>
        <dbReference type="ARBA" id="ARBA00008889"/>
    </source>
</evidence>
<protein>
    <recommendedName>
        <fullName evidence="4 5">Large ribosomal subunit protein uL10</fullName>
    </recommendedName>
</protein>
<comment type="function">
    <text evidence="5">Forms part of the ribosomal stalk, playing a central role in the interaction of the ribosome with GTP-bound translation factors.</text>
</comment>
<dbReference type="NCBIfam" id="NF000955">
    <property type="entry name" value="PRK00099.1-1"/>
    <property type="match status" value="1"/>
</dbReference>
<dbReference type="HAMAP" id="MF_00362">
    <property type="entry name" value="Ribosomal_uL10"/>
    <property type="match status" value="1"/>
</dbReference>
<dbReference type="Gene3D" id="3.30.70.1730">
    <property type="match status" value="1"/>
</dbReference>
<dbReference type="GO" id="GO:0015934">
    <property type="term" value="C:large ribosomal subunit"/>
    <property type="evidence" value="ECO:0007669"/>
    <property type="project" value="InterPro"/>
</dbReference>
<keyword evidence="5" id="KW-0699">rRNA-binding</keyword>
<organism evidence="6 7">
    <name type="scientific">Candidatus Ureaplasma intestinipullorum</name>
    <dbReference type="NCBI Taxonomy" id="2838770"/>
    <lineage>
        <taxon>Bacteria</taxon>
        <taxon>Bacillati</taxon>
        <taxon>Mycoplasmatota</taxon>
        <taxon>Mycoplasmoidales</taxon>
        <taxon>Mycoplasmoidaceae</taxon>
        <taxon>Ureaplasma</taxon>
    </lineage>
</organism>
<comment type="similarity">
    <text evidence="1 5">Belongs to the universal ribosomal protein uL10 family.</text>
</comment>
<dbReference type="GO" id="GO:0003735">
    <property type="term" value="F:structural constituent of ribosome"/>
    <property type="evidence" value="ECO:0007669"/>
    <property type="project" value="InterPro"/>
</dbReference>
<dbReference type="CDD" id="cd05797">
    <property type="entry name" value="Ribosomal_L10"/>
    <property type="match status" value="1"/>
</dbReference>
<comment type="caution">
    <text evidence="6">The sequence shown here is derived from an EMBL/GenBank/DDBJ whole genome shotgun (WGS) entry which is preliminary data.</text>
</comment>
<dbReference type="PROSITE" id="PS01109">
    <property type="entry name" value="RIBOSOMAL_L10"/>
    <property type="match status" value="1"/>
</dbReference>
<evidence type="ECO:0000313" key="6">
    <source>
        <dbReference type="EMBL" id="MBU3830833.1"/>
    </source>
</evidence>
<keyword evidence="2 5" id="KW-0689">Ribosomal protein</keyword>
<dbReference type="InterPro" id="IPR001790">
    <property type="entry name" value="Ribosomal_uL10"/>
</dbReference>
<dbReference type="AlphaFoldDB" id="A0A9E2KXE4"/>
<dbReference type="InterPro" id="IPR047865">
    <property type="entry name" value="Ribosomal_uL10_bac_type"/>
</dbReference>
<dbReference type="InterPro" id="IPR043141">
    <property type="entry name" value="Ribosomal_uL10-like_sf"/>
</dbReference>
<name>A0A9E2KXE4_9BACT</name>
<comment type="subunit">
    <text evidence="5">Part of the ribosomal stalk of the 50S ribosomal subunit. The N-terminus interacts with L11 and the large rRNA to form the base of the stalk. The C-terminus forms an elongated spine to which L12 dimers bind in a sequential fashion forming a multimeric L10(L12)X complex.</text>
</comment>
<keyword evidence="3 5" id="KW-0687">Ribonucleoprotein</keyword>